<evidence type="ECO:0000256" key="2">
    <source>
        <dbReference type="SAM" id="Phobius"/>
    </source>
</evidence>
<keyword evidence="2" id="KW-0812">Transmembrane</keyword>
<accession>A0A9N8DFX0</accession>
<evidence type="ECO:0000256" key="1">
    <source>
        <dbReference type="SAM" id="MobiDB-lite"/>
    </source>
</evidence>
<feature type="compositionally biased region" description="Polar residues" evidence="1">
    <location>
        <begin position="698"/>
        <end position="712"/>
    </location>
</feature>
<dbReference type="EMBL" id="CAICTM010000049">
    <property type="protein sequence ID" value="CAB9498934.1"/>
    <property type="molecule type" value="Genomic_DNA"/>
</dbReference>
<feature type="compositionally biased region" description="Polar residues" evidence="1">
    <location>
        <begin position="414"/>
        <end position="430"/>
    </location>
</feature>
<name>A0A9N8DFX0_9STRA</name>
<feature type="compositionally biased region" description="Pro residues" evidence="1">
    <location>
        <begin position="471"/>
        <end position="481"/>
    </location>
</feature>
<feature type="transmembrane region" description="Helical" evidence="2">
    <location>
        <begin position="205"/>
        <end position="225"/>
    </location>
</feature>
<keyword evidence="2" id="KW-1133">Transmembrane helix</keyword>
<gene>
    <name evidence="3" type="ORF">SEMRO_49_G028540.1</name>
</gene>
<evidence type="ECO:0000313" key="3">
    <source>
        <dbReference type="EMBL" id="CAB9498934.1"/>
    </source>
</evidence>
<feature type="compositionally biased region" description="Pro residues" evidence="1">
    <location>
        <begin position="625"/>
        <end position="635"/>
    </location>
</feature>
<feature type="compositionally biased region" description="Polar residues" evidence="1">
    <location>
        <begin position="389"/>
        <end position="406"/>
    </location>
</feature>
<feature type="region of interest" description="Disordered" evidence="1">
    <location>
        <begin position="346"/>
        <end position="718"/>
    </location>
</feature>
<dbReference type="OrthoDB" id="206447at2759"/>
<sequence length="718" mass="80077">MKLTNGTTTKKKRMSKPLPLKQRTSSVDARRDYNAETWYSVLGLLKVREYIITVDHFSIWRRHLAWAMENGKSLRDHMTQRYSSSMVFMSLLLSTELNILFNSSVITTNMRRSLQNEEYWRVEFWIGITIIFSAVLTLLGLISTYTAWSMVSCVDPSNAHCVFRSSIGQYVAELPGRLIVGSIYTFLLWVMMFFFVLLPIGYWSIALAIVSFLLFAHTICVLSAFGRIIMHSGAMGHEKIFEQNYERGLLPHSLHAHLLAKARANLSKNTSILRQYRGQSRPIDGMIFSDEEEEADLSDSYRSYQPQPYHRQSQDGDSITQALTERTSFDTGYGYTDGYRDSSMGSYASKGSSNNNNPYYYDDDGPPPSSEPRRRADSTVRFADEVDMVTSSARKNDTSNPQTSDSMIPEVDTPVSTRSSPGSAFESKSATAKHPSETLRPGVVRRDRSNTTATDGDFEEMMMFGNKTPRRSPPPPIPKVPVPARAGSEGSNNPQDLRVSTARPPIDATRSYSNPDRRPTPPGLSVLENAAKLQRQWRNSYPGPGERGLPPPSPPSRRPLRSQSPVESEASLQQLWVSSSPQNIADVRKDYPVQQQHQQPTTRISPVNGAPPQTSNYRAKTRMESPPPPPPPLPPDITTTMTPVSSSGALSSGGDTNAGTSLSEEEEEAFARDYGFDAEDPWPQSTETASLLHGPDRISQSYMSVGDTNDPTTRQRHG</sequence>
<reference evidence="3" key="1">
    <citation type="submission" date="2020-06" db="EMBL/GenBank/DDBJ databases">
        <authorList>
            <consortium name="Plant Systems Biology data submission"/>
        </authorList>
    </citation>
    <scope>NUCLEOTIDE SEQUENCE</scope>
    <source>
        <strain evidence="3">D6</strain>
    </source>
</reference>
<feature type="compositionally biased region" description="Polar residues" evidence="1">
    <location>
        <begin position="593"/>
        <end position="618"/>
    </location>
</feature>
<dbReference type="Proteomes" id="UP001153069">
    <property type="component" value="Unassembled WGS sequence"/>
</dbReference>
<feature type="compositionally biased region" description="Basic and acidic residues" evidence="1">
    <location>
        <begin position="371"/>
        <end position="384"/>
    </location>
</feature>
<organism evidence="3 4">
    <name type="scientific">Seminavis robusta</name>
    <dbReference type="NCBI Taxonomy" id="568900"/>
    <lineage>
        <taxon>Eukaryota</taxon>
        <taxon>Sar</taxon>
        <taxon>Stramenopiles</taxon>
        <taxon>Ochrophyta</taxon>
        <taxon>Bacillariophyta</taxon>
        <taxon>Bacillariophyceae</taxon>
        <taxon>Bacillariophycidae</taxon>
        <taxon>Naviculales</taxon>
        <taxon>Naviculaceae</taxon>
        <taxon>Seminavis</taxon>
    </lineage>
</organism>
<dbReference type="AlphaFoldDB" id="A0A9N8DFX0"/>
<feature type="region of interest" description="Disordered" evidence="1">
    <location>
        <begin position="1"/>
        <end position="25"/>
    </location>
</feature>
<feature type="compositionally biased region" description="Low complexity" evidence="1">
    <location>
        <begin position="346"/>
        <end position="360"/>
    </location>
</feature>
<protein>
    <submittedName>
        <fullName evidence="3">Uncharacterized protein</fullName>
    </submittedName>
</protein>
<keyword evidence="4" id="KW-1185">Reference proteome</keyword>
<keyword evidence="2" id="KW-0472">Membrane</keyword>
<feature type="compositionally biased region" description="Polar residues" evidence="1">
    <location>
        <begin position="570"/>
        <end position="583"/>
    </location>
</feature>
<feature type="transmembrane region" description="Helical" evidence="2">
    <location>
        <begin position="122"/>
        <end position="142"/>
    </location>
</feature>
<evidence type="ECO:0000313" key="4">
    <source>
        <dbReference type="Proteomes" id="UP001153069"/>
    </source>
</evidence>
<proteinExistence type="predicted"/>
<comment type="caution">
    <text evidence="3">The sequence shown here is derived from an EMBL/GenBank/DDBJ whole genome shotgun (WGS) entry which is preliminary data.</text>
</comment>
<feature type="transmembrane region" description="Helical" evidence="2">
    <location>
        <begin position="178"/>
        <end position="198"/>
    </location>
</feature>
<feature type="region of interest" description="Disordered" evidence="1">
    <location>
        <begin position="297"/>
        <end position="318"/>
    </location>
</feature>
<feature type="compositionally biased region" description="Polar residues" evidence="1">
    <location>
        <begin position="644"/>
        <end position="662"/>
    </location>
</feature>